<gene>
    <name evidence="1" type="ORF">EVAR_41147_1</name>
</gene>
<evidence type="ECO:0000313" key="1">
    <source>
        <dbReference type="EMBL" id="GBP72931.1"/>
    </source>
</evidence>
<comment type="caution">
    <text evidence="1">The sequence shown here is derived from an EMBL/GenBank/DDBJ whole genome shotgun (WGS) entry which is preliminary data.</text>
</comment>
<accession>A0A4C1Y9E9</accession>
<proteinExistence type="predicted"/>
<reference evidence="1 2" key="1">
    <citation type="journal article" date="2019" name="Commun. Biol.">
        <title>The bagworm genome reveals a unique fibroin gene that provides high tensile strength.</title>
        <authorList>
            <person name="Kono N."/>
            <person name="Nakamura H."/>
            <person name="Ohtoshi R."/>
            <person name="Tomita M."/>
            <person name="Numata K."/>
            <person name="Arakawa K."/>
        </authorList>
    </citation>
    <scope>NUCLEOTIDE SEQUENCE [LARGE SCALE GENOMIC DNA]</scope>
</reference>
<name>A0A4C1Y9E9_EUMVA</name>
<sequence>MTPRKGPVKAAIIILDSGVDVEEDKTLIDENVTATVIKAGNCRIGVVSVYFEGQASPLPRRRSGPRLSTGTRVYNTVKARWSEFGTAMNAALTERTLTFEMVKSVGSCDQFDEVVETYTECIRQACESAIPPRNSERRLKLPW</sequence>
<dbReference type="OrthoDB" id="411871at2759"/>
<dbReference type="AlphaFoldDB" id="A0A4C1Y9E9"/>
<dbReference type="Proteomes" id="UP000299102">
    <property type="component" value="Unassembled WGS sequence"/>
</dbReference>
<protein>
    <submittedName>
        <fullName evidence="1">Uncharacterized protein</fullName>
    </submittedName>
</protein>
<keyword evidence="2" id="KW-1185">Reference proteome</keyword>
<organism evidence="1 2">
    <name type="scientific">Eumeta variegata</name>
    <name type="common">Bagworm moth</name>
    <name type="synonym">Eumeta japonica</name>
    <dbReference type="NCBI Taxonomy" id="151549"/>
    <lineage>
        <taxon>Eukaryota</taxon>
        <taxon>Metazoa</taxon>
        <taxon>Ecdysozoa</taxon>
        <taxon>Arthropoda</taxon>
        <taxon>Hexapoda</taxon>
        <taxon>Insecta</taxon>
        <taxon>Pterygota</taxon>
        <taxon>Neoptera</taxon>
        <taxon>Endopterygota</taxon>
        <taxon>Lepidoptera</taxon>
        <taxon>Glossata</taxon>
        <taxon>Ditrysia</taxon>
        <taxon>Tineoidea</taxon>
        <taxon>Psychidae</taxon>
        <taxon>Oiketicinae</taxon>
        <taxon>Eumeta</taxon>
    </lineage>
</organism>
<evidence type="ECO:0000313" key="2">
    <source>
        <dbReference type="Proteomes" id="UP000299102"/>
    </source>
</evidence>
<dbReference type="EMBL" id="BGZK01001161">
    <property type="protein sequence ID" value="GBP72931.1"/>
    <property type="molecule type" value="Genomic_DNA"/>
</dbReference>